<dbReference type="SUPFAM" id="SSF117281">
    <property type="entry name" value="Kelch motif"/>
    <property type="match status" value="1"/>
</dbReference>
<sequence>MPFNSIEFSLVDSGYPVGNPRNQSGAGFGSAGCAYAGPLSSDGVSLAHSLAGGERYSALVLGFSGTDKCVLASLDPVSRTITHEVIPCPLPYNLTCMPATRIGDCVYVFGGLACRGGSPLDTLYCYRVSDQTWRQVHKGGDWPTARMGHCAFTLGGMLYISGGAQSPSGQALSDCWQFNPDTEFTMGHVPLSSSSLSLSLSHTHTHTHTHTHQVFTRMTSPPVSFVHSACTVIGDRAHMIGGNPDQYLSLSPSLSRSLSLSDPSHPDQYLSLSLPPSLSISLSDPSHPDQSMHISFSETEGWSKETAAPFQLTHAAAVPVGTDILVLGGMGGGMGGGMRGGIYGGMVGGMGNRMGGMGAGMRGGMRGGMGGGMGMGTGPAKGHVYDTLRKRWREGPDLPVAANRASACYLSPDKILLYSDKGTVLGQLPLSGEAKAEAERWEREKQLAERAVELEGETRILHSLLAGAAIDPASIASSPLTTAVLPHLVAREQAMQDRLETLEEAGMRTQEVVQAHAAELRRLASGVDAMKRARLNAESQKNTHSKLFVSYTHARRLTLQALTQRARAFDVSALTACMDPLPTADQKDALMQFLHEHPVDKVVPADYSSLHSALSALYTPFSAGVTALFPPDLDISVVEDAADLLREIDGVRLIPLPHSIEGLSLDDKCKNFEAEAYNEEVRDLYRVAGPVLECGNRINECISGASQQKEMKQAEAAASALLSRLAAHTPTEIQGEREREREVQVHTQPEVMTNVPGWGGTAVVPHVPMQSGECELQAAYSTLSKRMASEQLATLAQTHKQLTLDFEKAEAQYRADIRALSSRYLPLCPKVSAIESFEARLLMTPGGENFTLEEDGWGGNNQLVYQGHSEVDPGYFRLEGMDDDRYSYQHSCEHNDERDYRSTIIVTLHPEGKKKKAPTVSGRNRWGRGGGFGMSGGMGGGV</sequence>
<evidence type="ECO:0000313" key="2">
    <source>
        <dbReference type="EMBL" id="GIQ82073.1"/>
    </source>
</evidence>
<proteinExistence type="predicted"/>
<feature type="region of interest" description="Disordered" evidence="1">
    <location>
        <begin position="911"/>
        <end position="942"/>
    </location>
</feature>
<name>A0A9K3CTK1_9EUKA</name>
<dbReference type="Gene3D" id="2.120.10.80">
    <property type="entry name" value="Kelch-type beta propeller"/>
    <property type="match status" value="2"/>
</dbReference>
<dbReference type="PANTHER" id="PTHR23244:SF481">
    <property type="entry name" value="KELCH REPEAT-CONTAINING PROTEIN"/>
    <property type="match status" value="1"/>
</dbReference>
<dbReference type="AlphaFoldDB" id="A0A9K3CTK1"/>
<feature type="compositionally biased region" description="Gly residues" evidence="1">
    <location>
        <begin position="927"/>
        <end position="942"/>
    </location>
</feature>
<comment type="caution">
    <text evidence="2">The sequence shown here is derived from an EMBL/GenBank/DDBJ whole genome shotgun (WGS) entry which is preliminary data.</text>
</comment>
<dbReference type="Proteomes" id="UP000265618">
    <property type="component" value="Unassembled WGS sequence"/>
</dbReference>
<keyword evidence="3" id="KW-1185">Reference proteome</keyword>
<gene>
    <name evidence="2" type="ORF">KIPB_003151</name>
</gene>
<feature type="compositionally biased region" description="Polar residues" evidence="1">
    <location>
        <begin position="288"/>
        <end position="300"/>
    </location>
</feature>
<dbReference type="InterPro" id="IPR011043">
    <property type="entry name" value="Gal_Oxase/kelch_b-propeller"/>
</dbReference>
<evidence type="ECO:0000256" key="1">
    <source>
        <dbReference type="SAM" id="MobiDB-lite"/>
    </source>
</evidence>
<dbReference type="InterPro" id="IPR015915">
    <property type="entry name" value="Kelch-typ_b-propeller"/>
</dbReference>
<organism evidence="2 3">
    <name type="scientific">Kipferlia bialata</name>
    <dbReference type="NCBI Taxonomy" id="797122"/>
    <lineage>
        <taxon>Eukaryota</taxon>
        <taxon>Metamonada</taxon>
        <taxon>Carpediemonas-like organisms</taxon>
        <taxon>Kipferlia</taxon>
    </lineage>
</organism>
<dbReference type="SUPFAM" id="SSF50965">
    <property type="entry name" value="Galactose oxidase, central domain"/>
    <property type="match status" value="1"/>
</dbReference>
<dbReference type="OrthoDB" id="45365at2759"/>
<feature type="region of interest" description="Disordered" evidence="1">
    <location>
        <begin position="281"/>
        <end position="300"/>
    </location>
</feature>
<dbReference type="EMBL" id="BDIP01000583">
    <property type="protein sequence ID" value="GIQ82073.1"/>
    <property type="molecule type" value="Genomic_DNA"/>
</dbReference>
<dbReference type="PANTHER" id="PTHR23244">
    <property type="entry name" value="KELCH REPEAT DOMAIN"/>
    <property type="match status" value="1"/>
</dbReference>
<reference evidence="2 3" key="1">
    <citation type="journal article" date="2018" name="PLoS ONE">
        <title>The draft genome of Kipferlia bialata reveals reductive genome evolution in fornicate parasites.</title>
        <authorList>
            <person name="Tanifuji G."/>
            <person name="Takabayashi S."/>
            <person name="Kume K."/>
            <person name="Takagi M."/>
            <person name="Nakayama T."/>
            <person name="Kamikawa R."/>
            <person name="Inagaki Y."/>
            <person name="Hashimoto T."/>
        </authorList>
    </citation>
    <scope>NUCLEOTIDE SEQUENCE [LARGE SCALE GENOMIC DNA]</scope>
    <source>
        <strain evidence="2">NY0173</strain>
    </source>
</reference>
<evidence type="ECO:0000313" key="3">
    <source>
        <dbReference type="Proteomes" id="UP000265618"/>
    </source>
</evidence>
<dbReference type="Pfam" id="PF24681">
    <property type="entry name" value="Kelch_KLHDC2_KLHL20_DRC7"/>
    <property type="match status" value="1"/>
</dbReference>
<protein>
    <submittedName>
        <fullName evidence="2">Uncharacterized protein</fullName>
    </submittedName>
</protein>
<accession>A0A9K3CTK1</accession>